<proteinExistence type="predicted"/>
<name>A0A315UPE4_GAMAF</name>
<keyword evidence="3" id="KW-1185">Reference proteome</keyword>
<comment type="caution">
    <text evidence="2">The sequence shown here is derived from an EMBL/GenBank/DDBJ whole genome shotgun (WGS) entry which is preliminary data.</text>
</comment>
<evidence type="ECO:0000313" key="3">
    <source>
        <dbReference type="Proteomes" id="UP000250572"/>
    </source>
</evidence>
<feature type="non-terminal residue" evidence="2">
    <location>
        <position position="1"/>
    </location>
</feature>
<feature type="compositionally biased region" description="Polar residues" evidence="1">
    <location>
        <begin position="19"/>
        <end position="28"/>
    </location>
</feature>
<dbReference type="EMBL" id="NHOQ01002872">
    <property type="protein sequence ID" value="PWA14084.1"/>
    <property type="molecule type" value="Genomic_DNA"/>
</dbReference>
<gene>
    <name evidence="2" type="ORF">CCH79_00016725</name>
</gene>
<feature type="region of interest" description="Disordered" evidence="1">
    <location>
        <begin position="1"/>
        <end position="28"/>
    </location>
</feature>
<protein>
    <submittedName>
        <fullName evidence="2">Uncharacterized protein</fullName>
    </submittedName>
</protein>
<organism evidence="2 3">
    <name type="scientific">Gambusia affinis</name>
    <name type="common">Western mosquitofish</name>
    <name type="synonym">Heterandria affinis</name>
    <dbReference type="NCBI Taxonomy" id="33528"/>
    <lineage>
        <taxon>Eukaryota</taxon>
        <taxon>Metazoa</taxon>
        <taxon>Chordata</taxon>
        <taxon>Craniata</taxon>
        <taxon>Vertebrata</taxon>
        <taxon>Euteleostomi</taxon>
        <taxon>Actinopterygii</taxon>
        <taxon>Neopterygii</taxon>
        <taxon>Teleostei</taxon>
        <taxon>Neoteleostei</taxon>
        <taxon>Acanthomorphata</taxon>
        <taxon>Ovalentaria</taxon>
        <taxon>Atherinomorphae</taxon>
        <taxon>Cyprinodontiformes</taxon>
        <taxon>Poeciliidae</taxon>
        <taxon>Poeciliinae</taxon>
        <taxon>Gambusia</taxon>
    </lineage>
</organism>
<evidence type="ECO:0000256" key="1">
    <source>
        <dbReference type="SAM" id="MobiDB-lite"/>
    </source>
</evidence>
<reference evidence="2 3" key="1">
    <citation type="journal article" date="2018" name="G3 (Bethesda)">
        <title>A High-Quality Reference Genome for the Invasive Mosquitofish Gambusia affinis Using a Chicago Library.</title>
        <authorList>
            <person name="Hoffberg S.L."/>
            <person name="Troendle N.J."/>
            <person name="Glenn T.C."/>
            <person name="Mahmud O."/>
            <person name="Louha S."/>
            <person name="Chalopin D."/>
            <person name="Bennetzen J.L."/>
            <person name="Mauricio R."/>
        </authorList>
    </citation>
    <scope>NUCLEOTIDE SEQUENCE [LARGE SCALE GENOMIC DNA]</scope>
    <source>
        <strain evidence="2">NE01/NJP1002.9</strain>
        <tissue evidence="2">Muscle</tissue>
    </source>
</reference>
<feature type="non-terminal residue" evidence="2">
    <location>
        <position position="103"/>
    </location>
</feature>
<dbReference type="AlphaFoldDB" id="A0A315UPE4"/>
<dbReference type="Proteomes" id="UP000250572">
    <property type="component" value="Unassembled WGS sequence"/>
</dbReference>
<sequence length="103" mass="11573">SSPKSSATAYRRAEHQHPSENQGSNSSPPVGVLQFIDVLQIDHVKPLCKTVFISLGGRYERVNILFSDWPACFLSITVSWLPANKEIQLVLNFFHSAFLGMWI</sequence>
<evidence type="ECO:0000313" key="2">
    <source>
        <dbReference type="EMBL" id="PWA14084.1"/>
    </source>
</evidence>
<accession>A0A315UPE4</accession>